<comment type="caution">
    <text evidence="2">The sequence shown here is derived from an EMBL/GenBank/DDBJ whole genome shotgun (WGS) entry which is preliminary data.</text>
</comment>
<dbReference type="Proteomes" id="UP001583280">
    <property type="component" value="Unassembled WGS sequence"/>
</dbReference>
<gene>
    <name evidence="2" type="ORF">Cpir12675_004127</name>
</gene>
<dbReference type="PANTHER" id="PTHR39466">
    <property type="entry name" value="RGS DOMAIN-CONTAINING PROTEIN"/>
    <property type="match status" value="1"/>
</dbReference>
<evidence type="ECO:0008006" key="4">
    <source>
        <dbReference type="Google" id="ProtNLM"/>
    </source>
</evidence>
<proteinExistence type="predicted"/>
<feature type="transmembrane region" description="Helical" evidence="1">
    <location>
        <begin position="414"/>
        <end position="436"/>
    </location>
</feature>
<name>A0ABR3Z0A9_9PEZI</name>
<feature type="transmembrane region" description="Helical" evidence="1">
    <location>
        <begin position="317"/>
        <end position="343"/>
    </location>
</feature>
<dbReference type="PANTHER" id="PTHR39466:SF1">
    <property type="entry name" value="RGS DOMAIN-CONTAINING PROTEIN"/>
    <property type="match status" value="1"/>
</dbReference>
<dbReference type="InterPro" id="IPR044926">
    <property type="entry name" value="RGS_subdomain_2"/>
</dbReference>
<organism evidence="2 3">
    <name type="scientific">Ceratocystis pirilliformis</name>
    <dbReference type="NCBI Taxonomy" id="259994"/>
    <lineage>
        <taxon>Eukaryota</taxon>
        <taxon>Fungi</taxon>
        <taxon>Dikarya</taxon>
        <taxon>Ascomycota</taxon>
        <taxon>Pezizomycotina</taxon>
        <taxon>Sordariomycetes</taxon>
        <taxon>Hypocreomycetidae</taxon>
        <taxon>Microascales</taxon>
        <taxon>Ceratocystidaceae</taxon>
        <taxon>Ceratocystis</taxon>
    </lineage>
</organism>
<keyword evidence="1" id="KW-1133">Transmembrane helix</keyword>
<dbReference type="Gene3D" id="1.10.167.10">
    <property type="entry name" value="Regulator of G-protein Signalling 4, domain 2"/>
    <property type="match status" value="1"/>
</dbReference>
<feature type="transmembrane region" description="Helical" evidence="1">
    <location>
        <begin position="285"/>
        <end position="305"/>
    </location>
</feature>
<sequence length="442" mass="49896">MPDPLGSSNPLILATKMQKESLRKLEKRDERKYPYIASMSSPCQESLSFDRMVNGELQYPFTKREFLDYLIYIEGSAENFQFWTWFSDYEVRFNAAYSQLNLGLNSVYSGTNSISNTPELVFDDGCSGHTSEDGMELRVQDARKAIVSVVSNSSDPFATPPCTPGIKEFDTTKNPPSIPYHQLIPKSSLRSLTPAEAQTLSDPEHDDLRPLSEEKSRAVATYIIADSRRQLDIPSQERKSIITDDSAHPDIFKSTFISVDLALRKNSYPAFVRWTRPTCDPIRLYALKIMAVLVILLSIAIALLLTLSHVHRKWRLLAVPGLFLGSMIILCAFRGVCVFLYVARLRHVRPWEQFLDEEMAQTKNKLSTTHFGPANAFDDEIWVERSKSRSLWQKIFDKSVPIQEKGLIRAYDMIVLQSAGMAMLVSGAIAGILIAIPPANLF</sequence>
<dbReference type="EMBL" id="JAWDJO010000110">
    <property type="protein sequence ID" value="KAL1893428.1"/>
    <property type="molecule type" value="Genomic_DNA"/>
</dbReference>
<protein>
    <recommendedName>
        <fullName evidence="4">RGS domain-containing protein</fullName>
    </recommendedName>
</protein>
<keyword evidence="1" id="KW-0812">Transmembrane</keyword>
<dbReference type="InterPro" id="IPR036305">
    <property type="entry name" value="RGS_sf"/>
</dbReference>
<dbReference type="SUPFAM" id="SSF48097">
    <property type="entry name" value="Regulator of G-protein signaling, RGS"/>
    <property type="match status" value="1"/>
</dbReference>
<keyword evidence="1" id="KW-0472">Membrane</keyword>
<reference evidence="2 3" key="1">
    <citation type="journal article" date="2024" name="IMA Fungus">
        <title>IMA Genome - F19 : A genome assembly and annotation guide to empower mycologists, including annotated draft genome sequences of Ceratocystis pirilliformis, Diaporthe australafricana, Fusarium ophioides, Paecilomyces lecythidis, and Sporothrix stenoceras.</title>
        <authorList>
            <person name="Aylward J."/>
            <person name="Wilson A.M."/>
            <person name="Visagie C.M."/>
            <person name="Spraker J."/>
            <person name="Barnes I."/>
            <person name="Buitendag C."/>
            <person name="Ceriani C."/>
            <person name="Del Mar Angel L."/>
            <person name="du Plessis D."/>
            <person name="Fuchs T."/>
            <person name="Gasser K."/>
            <person name="Kramer D."/>
            <person name="Li W."/>
            <person name="Munsamy K."/>
            <person name="Piso A."/>
            <person name="Price J.L."/>
            <person name="Sonnekus B."/>
            <person name="Thomas C."/>
            <person name="van der Nest A."/>
            <person name="van Dijk A."/>
            <person name="van Heerden A."/>
            <person name="van Vuuren N."/>
            <person name="Yilmaz N."/>
            <person name="Duong T.A."/>
            <person name="van der Merwe N.A."/>
            <person name="Wingfield M.J."/>
            <person name="Wingfield B.D."/>
        </authorList>
    </citation>
    <scope>NUCLEOTIDE SEQUENCE [LARGE SCALE GENOMIC DNA]</scope>
    <source>
        <strain evidence="2 3">CMW 12675</strain>
    </source>
</reference>
<accession>A0ABR3Z0A9</accession>
<evidence type="ECO:0000313" key="2">
    <source>
        <dbReference type="EMBL" id="KAL1893428.1"/>
    </source>
</evidence>
<evidence type="ECO:0000256" key="1">
    <source>
        <dbReference type="SAM" id="Phobius"/>
    </source>
</evidence>
<evidence type="ECO:0000313" key="3">
    <source>
        <dbReference type="Proteomes" id="UP001583280"/>
    </source>
</evidence>
<keyword evidence="3" id="KW-1185">Reference proteome</keyword>